<dbReference type="Pfam" id="PF22629">
    <property type="entry name" value="ACT_AHAS_ss"/>
    <property type="match status" value="1"/>
</dbReference>
<evidence type="ECO:0000256" key="6">
    <source>
        <dbReference type="ARBA" id="ARBA00023304"/>
    </source>
</evidence>
<dbReference type="InterPro" id="IPR002912">
    <property type="entry name" value="ACT_dom"/>
</dbReference>
<dbReference type="NCBIfam" id="TIGR00119">
    <property type="entry name" value="acolac_sm"/>
    <property type="match status" value="1"/>
</dbReference>
<evidence type="ECO:0000256" key="7">
    <source>
        <dbReference type="ARBA" id="ARBA00048670"/>
    </source>
</evidence>
<comment type="function">
    <text evidence="8">Catalyzes the conversion of 2 pyruvate molecules into acetolactate in the first common step of the biosynthetic pathway of the branched-amino acids such as leucine, isoleucine, and valine.</text>
</comment>
<dbReference type="Gene3D" id="3.30.70.260">
    <property type="match status" value="1"/>
</dbReference>
<dbReference type="EMBL" id="BLIN01000005">
    <property type="protein sequence ID" value="GFE07280.1"/>
    <property type="molecule type" value="Genomic_DNA"/>
</dbReference>
<accession>A0A640S7V2</accession>
<keyword evidence="8" id="KW-0808">Transferase</keyword>
<evidence type="ECO:0000256" key="2">
    <source>
        <dbReference type="ARBA" id="ARBA00005025"/>
    </source>
</evidence>
<evidence type="ECO:0000256" key="4">
    <source>
        <dbReference type="ARBA" id="ARBA00011744"/>
    </source>
</evidence>
<comment type="caution">
    <text evidence="10">The sequence shown here is derived from an EMBL/GenBank/DDBJ whole genome shotgun (WGS) entry which is preliminary data.</text>
</comment>
<protein>
    <recommendedName>
        <fullName evidence="8">Acetolactate synthase small subunit</fullName>
        <shortName evidence="8">AHAS</shortName>
        <shortName evidence="8">ALS</shortName>
        <ecNumber evidence="8">2.2.1.6</ecNumber>
    </recommendedName>
    <alternativeName>
        <fullName evidence="8">Acetohydroxy-acid synthase small subunit</fullName>
    </alternativeName>
</protein>
<gene>
    <name evidence="10" type="ORF">Scani_35480</name>
</gene>
<dbReference type="GO" id="GO:1990610">
    <property type="term" value="F:acetolactate synthase regulator activity"/>
    <property type="evidence" value="ECO:0007669"/>
    <property type="project" value="UniProtKB-UniRule"/>
</dbReference>
<evidence type="ECO:0000256" key="1">
    <source>
        <dbReference type="ARBA" id="ARBA00004974"/>
    </source>
</evidence>
<comment type="pathway">
    <text evidence="1 8">Amino-acid biosynthesis; L-isoleucine biosynthesis; L-isoleucine from 2-oxobutanoate: step 1/4.</text>
</comment>
<evidence type="ECO:0000259" key="9">
    <source>
        <dbReference type="PROSITE" id="PS51671"/>
    </source>
</evidence>
<keyword evidence="5 8" id="KW-0028">Amino-acid biosynthesis</keyword>
<dbReference type="OrthoDB" id="9787365at2"/>
<dbReference type="Proteomes" id="UP000435837">
    <property type="component" value="Unassembled WGS sequence"/>
</dbReference>
<dbReference type="GO" id="GO:0009097">
    <property type="term" value="P:isoleucine biosynthetic process"/>
    <property type="evidence" value="ECO:0007669"/>
    <property type="project" value="UniProtKB-UniRule"/>
</dbReference>
<organism evidence="10 11">
    <name type="scientific">Streptomyces caniferus</name>
    <dbReference type="NCBI Taxonomy" id="285557"/>
    <lineage>
        <taxon>Bacteria</taxon>
        <taxon>Bacillati</taxon>
        <taxon>Actinomycetota</taxon>
        <taxon>Actinomycetes</taxon>
        <taxon>Kitasatosporales</taxon>
        <taxon>Streptomycetaceae</taxon>
        <taxon>Streptomyces</taxon>
    </lineage>
</organism>
<dbReference type="InterPro" id="IPR054480">
    <property type="entry name" value="AHAS_small-like_ACT"/>
</dbReference>
<name>A0A640S7V2_9ACTN</name>
<dbReference type="CDD" id="cd04878">
    <property type="entry name" value="ACT_AHAS"/>
    <property type="match status" value="1"/>
</dbReference>
<dbReference type="InterPro" id="IPR039557">
    <property type="entry name" value="AHAS_ACT"/>
</dbReference>
<evidence type="ECO:0000313" key="11">
    <source>
        <dbReference type="Proteomes" id="UP000435837"/>
    </source>
</evidence>
<evidence type="ECO:0000256" key="5">
    <source>
        <dbReference type="ARBA" id="ARBA00022605"/>
    </source>
</evidence>
<sequence>MSKHTLSVRVENKAGALTRIAGLFSRRGFNIESLSVGPADEPDTSQMTIVVDVEERPLEQVVQQLNKLVSVISIQEQSV</sequence>
<dbReference type="UniPathway" id="UPA00049">
    <property type="reaction ID" value="UER00059"/>
</dbReference>
<feature type="domain" description="ACT" evidence="9">
    <location>
        <begin position="5"/>
        <end position="79"/>
    </location>
</feature>
<keyword evidence="6 8" id="KW-0100">Branched-chain amino acid biosynthesis</keyword>
<dbReference type="GO" id="GO:0005829">
    <property type="term" value="C:cytosol"/>
    <property type="evidence" value="ECO:0007669"/>
    <property type="project" value="TreeGrafter"/>
</dbReference>
<evidence type="ECO:0000256" key="3">
    <source>
        <dbReference type="ARBA" id="ARBA00006341"/>
    </source>
</evidence>
<comment type="similarity">
    <text evidence="3 8">Belongs to the acetolactate synthase small subunit family.</text>
</comment>
<dbReference type="InterPro" id="IPR004789">
    <property type="entry name" value="Acetalactate_synth_ssu"/>
</dbReference>
<comment type="catalytic activity">
    <reaction evidence="7 8">
        <text>2 pyruvate + H(+) = (2S)-2-acetolactate + CO2</text>
        <dbReference type="Rhea" id="RHEA:25249"/>
        <dbReference type="ChEBI" id="CHEBI:15361"/>
        <dbReference type="ChEBI" id="CHEBI:15378"/>
        <dbReference type="ChEBI" id="CHEBI:16526"/>
        <dbReference type="ChEBI" id="CHEBI:58476"/>
        <dbReference type="EC" id="2.2.1.6"/>
    </reaction>
</comment>
<dbReference type="EC" id="2.2.1.6" evidence="8"/>
<comment type="subunit">
    <text evidence="4 8">Dimer of large and small chains.</text>
</comment>
<evidence type="ECO:0000313" key="10">
    <source>
        <dbReference type="EMBL" id="GFE07280.1"/>
    </source>
</evidence>
<reference evidence="10 11" key="1">
    <citation type="submission" date="2019-12" db="EMBL/GenBank/DDBJ databases">
        <title>Whole genome shotgun sequence of Streptomyces caniferus NBRC 15389.</title>
        <authorList>
            <person name="Ichikawa N."/>
            <person name="Kimura A."/>
            <person name="Kitahashi Y."/>
            <person name="Komaki H."/>
            <person name="Tamura T."/>
        </authorList>
    </citation>
    <scope>NUCLEOTIDE SEQUENCE [LARGE SCALE GENOMIC DNA]</scope>
    <source>
        <strain evidence="10 11">NBRC 15389</strain>
    </source>
</reference>
<dbReference type="GO" id="GO:0009099">
    <property type="term" value="P:L-valine biosynthetic process"/>
    <property type="evidence" value="ECO:0007669"/>
    <property type="project" value="UniProtKB-UniRule"/>
</dbReference>
<dbReference type="PROSITE" id="PS51671">
    <property type="entry name" value="ACT"/>
    <property type="match status" value="1"/>
</dbReference>
<dbReference type="PANTHER" id="PTHR30239:SF0">
    <property type="entry name" value="ACETOLACTATE SYNTHASE SMALL SUBUNIT 1, CHLOROPLASTIC"/>
    <property type="match status" value="1"/>
</dbReference>
<dbReference type="FunFam" id="3.30.70.260:FF:000001">
    <property type="entry name" value="Acetolactate synthase, small subunit"/>
    <property type="match status" value="1"/>
</dbReference>
<dbReference type="PANTHER" id="PTHR30239">
    <property type="entry name" value="ACETOLACTATE SYNTHASE SMALL SUBUNIT"/>
    <property type="match status" value="1"/>
</dbReference>
<dbReference type="AlphaFoldDB" id="A0A640S7V2"/>
<comment type="pathway">
    <text evidence="2 8">Amino-acid biosynthesis; L-valine biosynthesis; L-valine from pyruvate: step 1/4.</text>
</comment>
<dbReference type="InterPro" id="IPR045865">
    <property type="entry name" value="ACT-like_dom_sf"/>
</dbReference>
<proteinExistence type="inferred from homology"/>
<evidence type="ECO:0000256" key="8">
    <source>
        <dbReference type="RuleBase" id="RU368092"/>
    </source>
</evidence>
<dbReference type="SUPFAM" id="SSF55021">
    <property type="entry name" value="ACT-like"/>
    <property type="match status" value="1"/>
</dbReference>
<dbReference type="GO" id="GO:0003984">
    <property type="term" value="F:acetolactate synthase activity"/>
    <property type="evidence" value="ECO:0007669"/>
    <property type="project" value="UniProtKB-UniRule"/>
</dbReference>
<dbReference type="UniPathway" id="UPA00047">
    <property type="reaction ID" value="UER00055"/>
</dbReference>